<sequence>MKVLIDACVLYPTVMREMVLGAAKMGMFIPLWSPRILEEWARAAARLGPEQETFARGEIALLNANWPKASIRPNDGVEARLWLPDQNDIHVLAAAVTGGADVLLTLNNADFPRHTLAEEGMRRESPDLFLRGFVDSHPSDMAALANRVLSEAIRLSGDDSWTLRKLMKKARLPRLGKALEAMA</sequence>
<protein>
    <recommendedName>
        <fullName evidence="1">PIN domain-containing protein</fullName>
    </recommendedName>
</protein>
<dbReference type="AlphaFoldDB" id="A0A2R8AK74"/>
<proteinExistence type="predicted"/>
<name>A0A2R8AK74_9RHOB</name>
<dbReference type="Proteomes" id="UP000244911">
    <property type="component" value="Unassembled WGS sequence"/>
</dbReference>
<organism evidence="2 3">
    <name type="scientific">Aliiroseovarius pelagivivens</name>
    <dbReference type="NCBI Taxonomy" id="1639690"/>
    <lineage>
        <taxon>Bacteria</taxon>
        <taxon>Pseudomonadati</taxon>
        <taxon>Pseudomonadota</taxon>
        <taxon>Alphaproteobacteria</taxon>
        <taxon>Rhodobacterales</taxon>
        <taxon>Paracoccaceae</taxon>
        <taxon>Aliiroseovarius</taxon>
    </lineage>
</organism>
<accession>A0A2R8AK74</accession>
<keyword evidence="3" id="KW-1185">Reference proteome</keyword>
<dbReference type="InterPro" id="IPR002716">
    <property type="entry name" value="PIN_dom"/>
</dbReference>
<feature type="domain" description="PIN" evidence="1">
    <location>
        <begin position="2"/>
        <end position="109"/>
    </location>
</feature>
<dbReference type="InterPro" id="IPR029060">
    <property type="entry name" value="PIN-like_dom_sf"/>
</dbReference>
<dbReference type="SUPFAM" id="SSF88723">
    <property type="entry name" value="PIN domain-like"/>
    <property type="match status" value="1"/>
</dbReference>
<evidence type="ECO:0000313" key="3">
    <source>
        <dbReference type="Proteomes" id="UP000244911"/>
    </source>
</evidence>
<evidence type="ECO:0000313" key="2">
    <source>
        <dbReference type="EMBL" id="SPF76448.1"/>
    </source>
</evidence>
<evidence type="ECO:0000259" key="1">
    <source>
        <dbReference type="Pfam" id="PF13470"/>
    </source>
</evidence>
<dbReference type="RefSeq" id="WP_108856451.1">
    <property type="nucleotide sequence ID" value="NZ_OMOI01000001.1"/>
</dbReference>
<dbReference type="EMBL" id="OMOI01000001">
    <property type="protein sequence ID" value="SPF76448.1"/>
    <property type="molecule type" value="Genomic_DNA"/>
</dbReference>
<gene>
    <name evidence="2" type="ORF">ALP8811_01453</name>
</gene>
<dbReference type="OrthoDB" id="211933at2"/>
<dbReference type="Pfam" id="PF13470">
    <property type="entry name" value="PIN_3"/>
    <property type="match status" value="1"/>
</dbReference>
<reference evidence="2 3" key="1">
    <citation type="submission" date="2018-03" db="EMBL/GenBank/DDBJ databases">
        <authorList>
            <person name="Keele B.F."/>
        </authorList>
    </citation>
    <scope>NUCLEOTIDE SEQUENCE [LARGE SCALE GENOMIC DNA]</scope>
    <source>
        <strain evidence="2 3">CECT 8811</strain>
    </source>
</reference>
<dbReference type="NCBIfam" id="NF046100">
    <property type="entry name" value="RSP_2648_fam_PIN"/>
    <property type="match status" value="1"/>
</dbReference>